<dbReference type="EMBL" id="JBDJPC010000009">
    <property type="protein sequence ID" value="KAL1492017.1"/>
    <property type="molecule type" value="Genomic_DNA"/>
</dbReference>
<sequence>MHIFIINDNKINLLKANSSNKNGENLWVHDPNSSDFKYIPNNAYYIQKFRYDEVISLKRKGQGQDRYYCSSPPITPVARY</sequence>
<accession>A0ABD1EDJ6</accession>
<dbReference type="AlphaFoldDB" id="A0ABD1EDJ6"/>
<proteinExistence type="predicted"/>
<evidence type="ECO:0000313" key="2">
    <source>
        <dbReference type="Proteomes" id="UP001566132"/>
    </source>
</evidence>
<evidence type="ECO:0000313" key="1">
    <source>
        <dbReference type="EMBL" id="KAL1492017.1"/>
    </source>
</evidence>
<gene>
    <name evidence="1" type="ORF">ABEB36_012521</name>
</gene>
<name>A0ABD1EDJ6_HYPHA</name>
<organism evidence="1 2">
    <name type="scientific">Hypothenemus hampei</name>
    <name type="common">Coffee berry borer</name>
    <dbReference type="NCBI Taxonomy" id="57062"/>
    <lineage>
        <taxon>Eukaryota</taxon>
        <taxon>Metazoa</taxon>
        <taxon>Ecdysozoa</taxon>
        <taxon>Arthropoda</taxon>
        <taxon>Hexapoda</taxon>
        <taxon>Insecta</taxon>
        <taxon>Pterygota</taxon>
        <taxon>Neoptera</taxon>
        <taxon>Endopterygota</taxon>
        <taxon>Coleoptera</taxon>
        <taxon>Polyphaga</taxon>
        <taxon>Cucujiformia</taxon>
        <taxon>Curculionidae</taxon>
        <taxon>Scolytinae</taxon>
        <taxon>Hypothenemus</taxon>
    </lineage>
</organism>
<protein>
    <submittedName>
        <fullName evidence="1">Uncharacterized protein</fullName>
    </submittedName>
</protein>
<keyword evidence="2" id="KW-1185">Reference proteome</keyword>
<dbReference type="Proteomes" id="UP001566132">
    <property type="component" value="Unassembled WGS sequence"/>
</dbReference>
<reference evidence="1 2" key="1">
    <citation type="submission" date="2024-05" db="EMBL/GenBank/DDBJ databases">
        <title>Genetic variation in Jamaican populations of the coffee berry borer (Hypothenemus hampei).</title>
        <authorList>
            <person name="Errbii M."/>
            <person name="Myrie A."/>
        </authorList>
    </citation>
    <scope>NUCLEOTIDE SEQUENCE [LARGE SCALE GENOMIC DNA]</scope>
    <source>
        <strain evidence="1">JA-Hopewell-2020-01-JO</strain>
        <tissue evidence="1">Whole body</tissue>
    </source>
</reference>
<comment type="caution">
    <text evidence="1">The sequence shown here is derived from an EMBL/GenBank/DDBJ whole genome shotgun (WGS) entry which is preliminary data.</text>
</comment>